<gene>
    <name evidence="1" type="ORF">GCM10025867_19460</name>
</gene>
<sequence length="67" mass="7562">MGFPSEPRPRRTISVQFLWKAIVKAATPRRPKTRYAVGFGAKPLIFTRGLLTDRAYDSMIVRVGGVR</sequence>
<name>A0ABM8GMQ8_9MICO</name>
<proteinExistence type="predicted"/>
<dbReference type="Proteomes" id="UP001321486">
    <property type="component" value="Chromosome"/>
</dbReference>
<organism evidence="1 2">
    <name type="scientific">Frondihabitans sucicola</name>
    <dbReference type="NCBI Taxonomy" id="1268041"/>
    <lineage>
        <taxon>Bacteria</taxon>
        <taxon>Bacillati</taxon>
        <taxon>Actinomycetota</taxon>
        <taxon>Actinomycetes</taxon>
        <taxon>Micrococcales</taxon>
        <taxon>Microbacteriaceae</taxon>
        <taxon>Frondihabitans</taxon>
    </lineage>
</organism>
<evidence type="ECO:0000313" key="2">
    <source>
        <dbReference type="Proteomes" id="UP001321486"/>
    </source>
</evidence>
<dbReference type="EMBL" id="AP027732">
    <property type="protein sequence ID" value="BDZ49705.1"/>
    <property type="molecule type" value="Genomic_DNA"/>
</dbReference>
<accession>A0ABM8GMQ8</accession>
<protein>
    <submittedName>
        <fullName evidence="1">Uncharacterized protein</fullName>
    </submittedName>
</protein>
<evidence type="ECO:0000313" key="1">
    <source>
        <dbReference type="EMBL" id="BDZ49705.1"/>
    </source>
</evidence>
<reference evidence="2" key="1">
    <citation type="journal article" date="2019" name="Int. J. Syst. Evol. Microbiol.">
        <title>The Global Catalogue of Microorganisms (GCM) 10K type strain sequencing project: providing services to taxonomists for standard genome sequencing and annotation.</title>
        <authorList>
            <consortium name="The Broad Institute Genomics Platform"/>
            <consortium name="The Broad Institute Genome Sequencing Center for Infectious Disease"/>
            <person name="Wu L."/>
            <person name="Ma J."/>
        </authorList>
    </citation>
    <scope>NUCLEOTIDE SEQUENCE [LARGE SCALE GENOMIC DNA]</scope>
    <source>
        <strain evidence="2">NBRC 108728</strain>
    </source>
</reference>
<keyword evidence="2" id="KW-1185">Reference proteome</keyword>